<proteinExistence type="predicted"/>
<sequence length="244" mass="29159">MENVFTEERYEAIKDTYIDETYRSCLAGYLEEHNYVWDYIVNKIICLLADDLNLLDWQKTIHEIDYSSWVATSLNTLPIIVNKNNIRYDLKLHDDGDYVSNTEKFGIATYIKKHPECIQGDDIKFDTVLNHTWIQKFFHTIPQNNKKLHDALNDLFSTEYEDITMLDGVEYDLDTFKKAKENYELYKDHLMLKKVTESRGWNGKIFLQLIHDPENVEIEKEKYELDGPKRFRELIRKLNEEQKN</sequence>
<evidence type="ECO:0000313" key="1">
    <source>
        <dbReference type="EMBL" id="QHT26430.1"/>
    </source>
</evidence>
<dbReference type="AlphaFoldDB" id="A0A6C0ED81"/>
<dbReference type="EMBL" id="MN739789">
    <property type="protein sequence ID" value="QHT26430.1"/>
    <property type="molecule type" value="Genomic_DNA"/>
</dbReference>
<name>A0A6C0ED81_9ZZZZ</name>
<protein>
    <submittedName>
        <fullName evidence="1">Uncharacterized protein</fullName>
    </submittedName>
</protein>
<reference evidence="1" key="1">
    <citation type="journal article" date="2020" name="Nature">
        <title>Giant virus diversity and host interactions through global metagenomics.</title>
        <authorList>
            <person name="Schulz F."/>
            <person name="Roux S."/>
            <person name="Paez-Espino D."/>
            <person name="Jungbluth S."/>
            <person name="Walsh D.A."/>
            <person name="Denef V.J."/>
            <person name="McMahon K.D."/>
            <person name="Konstantinidis K.T."/>
            <person name="Eloe-Fadrosh E.A."/>
            <person name="Kyrpides N.C."/>
            <person name="Woyke T."/>
        </authorList>
    </citation>
    <scope>NUCLEOTIDE SEQUENCE</scope>
    <source>
        <strain evidence="1">GVMAG-M-3300023179-27</strain>
    </source>
</reference>
<organism evidence="1">
    <name type="scientific">viral metagenome</name>
    <dbReference type="NCBI Taxonomy" id="1070528"/>
    <lineage>
        <taxon>unclassified sequences</taxon>
        <taxon>metagenomes</taxon>
        <taxon>organismal metagenomes</taxon>
    </lineage>
</organism>
<accession>A0A6C0ED81</accession>